<name>X1N388_9ZZZZ</name>
<proteinExistence type="predicted"/>
<sequence length="176" mass="20101">EYREGNPKINDLPTALEEFFKGKKGSAEAYFQQILEKTVEDIKDKDFESFSVKLYLPKKNQKFKEYVQKYLKDSLSTKKLEIQSYALRDSKTIFEKQKDFPWEGDEAIRLIQEKINTLKSTGQPLKIRIGAFKAFMLSISSSSKRIGKEAPADAKTSLEANRSVPLMLGLPGLPEL</sequence>
<dbReference type="EMBL" id="BARV01009165">
    <property type="protein sequence ID" value="GAI13064.1"/>
    <property type="molecule type" value="Genomic_DNA"/>
</dbReference>
<gene>
    <name evidence="1" type="ORF">S06H3_18170</name>
</gene>
<protein>
    <submittedName>
        <fullName evidence="1">Uncharacterized protein</fullName>
    </submittedName>
</protein>
<organism evidence="1">
    <name type="scientific">marine sediment metagenome</name>
    <dbReference type="NCBI Taxonomy" id="412755"/>
    <lineage>
        <taxon>unclassified sequences</taxon>
        <taxon>metagenomes</taxon>
        <taxon>ecological metagenomes</taxon>
    </lineage>
</organism>
<dbReference type="AlphaFoldDB" id="X1N388"/>
<comment type="caution">
    <text evidence="1">The sequence shown here is derived from an EMBL/GenBank/DDBJ whole genome shotgun (WGS) entry which is preliminary data.</text>
</comment>
<accession>X1N388</accession>
<reference evidence="1" key="1">
    <citation type="journal article" date="2014" name="Front. Microbiol.">
        <title>High frequency of phylogenetically diverse reductive dehalogenase-homologous genes in deep subseafloor sedimentary metagenomes.</title>
        <authorList>
            <person name="Kawai M."/>
            <person name="Futagami T."/>
            <person name="Toyoda A."/>
            <person name="Takaki Y."/>
            <person name="Nishi S."/>
            <person name="Hori S."/>
            <person name="Arai W."/>
            <person name="Tsubouchi T."/>
            <person name="Morono Y."/>
            <person name="Uchiyama I."/>
            <person name="Ito T."/>
            <person name="Fujiyama A."/>
            <person name="Inagaki F."/>
            <person name="Takami H."/>
        </authorList>
    </citation>
    <scope>NUCLEOTIDE SEQUENCE</scope>
    <source>
        <strain evidence="1">Expedition CK06-06</strain>
    </source>
</reference>
<feature type="non-terminal residue" evidence="1">
    <location>
        <position position="1"/>
    </location>
</feature>
<evidence type="ECO:0000313" key="1">
    <source>
        <dbReference type="EMBL" id="GAI13064.1"/>
    </source>
</evidence>